<dbReference type="EC" id="2.4.-.-" evidence="2"/>
<sequence>MSIDEEATAPWVAYAGPFRFPWGEAGSRRVWGNAQSLALSGRRVVVLSGEHGPETPEELPGVEAGVSIRHVGVGELPRPDEPLLAKSLQWLVRAGRRTADWLDAQPTRPSHVIVYGGGMPYMVHLRRWCRRNGVPVLTDVVEWYSPKQLLGGRFGPLHLSAKVALRYHYPRCHGVIAISSFLESYYRDRGCAVVRVPPTLDVRALGAAPVTPPAPAPGRRVRLVYAGSPGRKDLLAETIRGVDLAALDGCDVSLDVIGPSPDEVTRELGAPPPPSVRVRGRVPQQEVAGLLRGADFSILMREPARFAQAGFPTKFCESLANGTPVIANLTSDLRDHLHDGVEGLVLPDHTATSLRRALHRAADLSAEARAAMRRAAYERAVASFDVRAHAAALDDLLTRLEGRPAQTPVPTGRS</sequence>
<keyword evidence="1" id="KW-0808">Transferase</keyword>
<dbReference type="EMBL" id="CP108084">
    <property type="protein sequence ID" value="WUP52627.1"/>
    <property type="molecule type" value="Genomic_DNA"/>
</dbReference>
<dbReference type="Gene3D" id="3.40.50.2000">
    <property type="entry name" value="Glycogen Phosphorylase B"/>
    <property type="match status" value="2"/>
</dbReference>
<keyword evidence="4" id="KW-1185">Reference proteome</keyword>
<protein>
    <submittedName>
        <fullName evidence="1">Glycosyltransferase</fullName>
        <ecNumber evidence="2">2.4.-.-</ecNumber>
    </submittedName>
</protein>
<evidence type="ECO:0000313" key="2">
    <source>
        <dbReference type="EMBL" id="WUP52627.1"/>
    </source>
</evidence>
<evidence type="ECO:0000313" key="4">
    <source>
        <dbReference type="Proteomes" id="UP001432190"/>
    </source>
</evidence>
<keyword evidence="2" id="KW-0328">Glycosyltransferase</keyword>
<evidence type="ECO:0000313" key="3">
    <source>
        <dbReference type="Proteomes" id="UP000285744"/>
    </source>
</evidence>
<dbReference type="Pfam" id="PF13692">
    <property type="entry name" value="Glyco_trans_1_4"/>
    <property type="match status" value="1"/>
</dbReference>
<accession>A0A420F1U3</accession>
<dbReference type="AlphaFoldDB" id="A0A420F1U3"/>
<gene>
    <name evidence="1" type="ORF">D7I43_13615</name>
    <name evidence="2" type="ORF">OG994_14425</name>
</gene>
<dbReference type="PANTHER" id="PTHR12526">
    <property type="entry name" value="GLYCOSYLTRANSFERASE"/>
    <property type="match status" value="1"/>
</dbReference>
<dbReference type="PANTHER" id="PTHR12526:SF630">
    <property type="entry name" value="GLYCOSYLTRANSFERASE"/>
    <property type="match status" value="1"/>
</dbReference>
<name>A0A420F1U3_9ACTN</name>
<proteinExistence type="predicted"/>
<dbReference type="GO" id="GO:0016757">
    <property type="term" value="F:glycosyltransferase activity"/>
    <property type="evidence" value="ECO:0007669"/>
    <property type="project" value="UniProtKB-KW"/>
</dbReference>
<dbReference type="EMBL" id="RAQQ01000008">
    <property type="protein sequence ID" value="RKF26975.1"/>
    <property type="molecule type" value="Genomic_DNA"/>
</dbReference>
<reference evidence="2" key="2">
    <citation type="submission" date="2022-10" db="EMBL/GenBank/DDBJ databases">
        <title>The complete genomes of actinobacterial strains from the NBC collection.</title>
        <authorList>
            <person name="Joergensen T.S."/>
            <person name="Alvarez Arevalo M."/>
            <person name="Sterndorff E.B."/>
            <person name="Faurdal D."/>
            <person name="Vuksanovic O."/>
            <person name="Mourched A.-S."/>
            <person name="Charusanti P."/>
            <person name="Shaw S."/>
            <person name="Blin K."/>
            <person name="Weber T."/>
        </authorList>
    </citation>
    <scope>NUCLEOTIDE SEQUENCE</scope>
    <source>
        <strain evidence="2">NBC_00256</strain>
    </source>
</reference>
<dbReference type="OrthoDB" id="1936552at2"/>
<organism evidence="1 3">
    <name type="scientific">Micromonospora globbae</name>
    <dbReference type="NCBI Taxonomy" id="1894969"/>
    <lineage>
        <taxon>Bacteria</taxon>
        <taxon>Bacillati</taxon>
        <taxon>Actinomycetota</taxon>
        <taxon>Actinomycetes</taxon>
        <taxon>Micromonosporales</taxon>
        <taxon>Micromonosporaceae</taxon>
        <taxon>Micromonospora</taxon>
    </lineage>
</organism>
<reference evidence="1 3" key="1">
    <citation type="journal article" date="2018" name="Int. J. Syst. Evol. Microbiol.">
        <title>Micromonospora globbae sp. nov., an endophytic actinomycete isolated from roots of Globba winitii C. H. Wright.</title>
        <authorList>
            <person name="Kuncharoen N."/>
            <person name="Pittayakhajonwut P."/>
            <person name="Tanasupawat S."/>
        </authorList>
    </citation>
    <scope>NUCLEOTIDE SEQUENCE [LARGE SCALE GENOMIC DNA]</scope>
    <source>
        <strain evidence="1 3">WPS1-2</strain>
    </source>
</reference>
<dbReference type="SUPFAM" id="SSF53756">
    <property type="entry name" value="UDP-Glycosyltransferase/glycogen phosphorylase"/>
    <property type="match status" value="1"/>
</dbReference>
<evidence type="ECO:0000313" key="1">
    <source>
        <dbReference type="EMBL" id="RKF26975.1"/>
    </source>
</evidence>
<dbReference type="Proteomes" id="UP001432190">
    <property type="component" value="Chromosome"/>
</dbReference>
<dbReference type="RefSeq" id="WP_120328841.1">
    <property type="nucleotide sequence ID" value="NZ_CP108084.1"/>
</dbReference>
<dbReference type="Proteomes" id="UP000285744">
    <property type="component" value="Unassembled WGS sequence"/>
</dbReference>